<evidence type="ECO:0000256" key="1">
    <source>
        <dbReference type="SAM" id="SignalP"/>
    </source>
</evidence>
<feature type="chain" id="PRO_5021005105" evidence="1">
    <location>
        <begin position="29"/>
        <end position="185"/>
    </location>
</feature>
<gene>
    <name evidence="2" type="ORF">EV670_3248</name>
</gene>
<protein>
    <submittedName>
        <fullName evidence="2">Lipid-binding SYLF domain-containing protein</fullName>
    </submittedName>
</protein>
<accession>A0A4Q7VAA4</accession>
<dbReference type="EMBL" id="SHKP01000008">
    <property type="protein sequence ID" value="RZT93696.1"/>
    <property type="molecule type" value="Genomic_DNA"/>
</dbReference>
<comment type="caution">
    <text evidence="2">The sequence shown here is derived from an EMBL/GenBank/DDBJ whole genome shotgun (WGS) entry which is preliminary data.</text>
</comment>
<dbReference type="AlphaFoldDB" id="A0A4Q7VAA4"/>
<dbReference type="RefSeq" id="WP_130434073.1">
    <property type="nucleotide sequence ID" value="NZ_SHKP01000008.1"/>
</dbReference>
<evidence type="ECO:0000313" key="3">
    <source>
        <dbReference type="Proteomes" id="UP000293671"/>
    </source>
</evidence>
<dbReference type="PROSITE" id="PS51257">
    <property type="entry name" value="PROKAR_LIPOPROTEIN"/>
    <property type="match status" value="1"/>
</dbReference>
<dbReference type="Proteomes" id="UP000293671">
    <property type="component" value="Unassembled WGS sequence"/>
</dbReference>
<sequence length="185" mass="19105">MKLLLRCCSPALWLAACLALLAPLPAAAASAAELESEAKAALDRLYAQNPGARSLGKDAVGVLVFPGIVKAGLGVGGQFGEGVLYRGGKAAGYYNTAGASVGLQAGAQKYGYAIFFLSEDTLKYLDKSEGFEVGVGPSLVVADESFAKSTTTTTAKDKIYAFIFDQKGAMAALGIQGNKITKIKK</sequence>
<organism evidence="2 3">
    <name type="scientific">Rivibacter subsaxonicus</name>
    <dbReference type="NCBI Taxonomy" id="457575"/>
    <lineage>
        <taxon>Bacteria</taxon>
        <taxon>Pseudomonadati</taxon>
        <taxon>Pseudomonadota</taxon>
        <taxon>Betaproteobacteria</taxon>
        <taxon>Burkholderiales</taxon>
        <taxon>Rivibacter</taxon>
    </lineage>
</organism>
<name>A0A4Q7VAA4_9BURK</name>
<keyword evidence="1" id="KW-0732">Signal</keyword>
<dbReference type="OrthoDB" id="198978at2"/>
<feature type="signal peptide" evidence="1">
    <location>
        <begin position="1"/>
        <end position="28"/>
    </location>
</feature>
<keyword evidence="3" id="KW-1185">Reference proteome</keyword>
<evidence type="ECO:0000313" key="2">
    <source>
        <dbReference type="EMBL" id="RZT93696.1"/>
    </source>
</evidence>
<reference evidence="2 3" key="1">
    <citation type="submission" date="2019-02" db="EMBL/GenBank/DDBJ databases">
        <title>Genomic Encyclopedia of Type Strains, Phase IV (KMG-IV): sequencing the most valuable type-strain genomes for metagenomic binning, comparative biology and taxonomic classification.</title>
        <authorList>
            <person name="Goeker M."/>
        </authorList>
    </citation>
    <scope>NUCLEOTIDE SEQUENCE [LARGE SCALE GENOMIC DNA]</scope>
    <source>
        <strain evidence="2 3">DSM 19570</strain>
    </source>
</reference>
<proteinExistence type="predicted"/>